<proteinExistence type="predicted"/>
<sequence length="169" mass="17719">MKSPILAILRMPRAKDVLRSIDNAIPAPSLATSQPTISSNFSIQAPLPTTNLSSSRTPQISSTTMHFLAPALAALAALSQITSAAPTPDTITELTPVLLYSQTITFSAAQSIAADFVAVLPGLNSDIQNEGSIAGMAEDAEVFIEHFTGEVNSDFVAFEAFAALLERSA</sequence>
<accession>A0A5M8PGH2</accession>
<dbReference type="EMBL" id="VXIT01000015">
    <property type="protein sequence ID" value="KAA6407934.1"/>
    <property type="molecule type" value="Genomic_DNA"/>
</dbReference>
<comment type="caution">
    <text evidence="1">The sequence shown here is derived from an EMBL/GenBank/DDBJ whole genome shotgun (WGS) entry which is preliminary data.</text>
</comment>
<protein>
    <submittedName>
        <fullName evidence="1">Uncharacterized protein</fullName>
    </submittedName>
</protein>
<name>A0A5M8PGH2_9LECA</name>
<dbReference type="AlphaFoldDB" id="A0A5M8PGH2"/>
<reference evidence="1 2" key="1">
    <citation type="submission" date="2019-09" db="EMBL/GenBank/DDBJ databases">
        <title>The hologenome of the rock-dwelling lichen Lasallia pustulata.</title>
        <authorList>
            <person name="Greshake Tzovaras B."/>
            <person name="Segers F."/>
            <person name="Bicker A."/>
            <person name="Dal Grande F."/>
            <person name="Otte J."/>
            <person name="Hankeln T."/>
            <person name="Schmitt I."/>
            <person name="Ebersberger I."/>
        </authorList>
    </citation>
    <scope>NUCLEOTIDE SEQUENCE [LARGE SCALE GENOMIC DNA]</scope>
    <source>
        <strain evidence="1">A1-1</strain>
    </source>
</reference>
<evidence type="ECO:0000313" key="1">
    <source>
        <dbReference type="EMBL" id="KAA6407934.1"/>
    </source>
</evidence>
<gene>
    <name evidence="1" type="ORF">FRX48_08285</name>
</gene>
<evidence type="ECO:0000313" key="2">
    <source>
        <dbReference type="Proteomes" id="UP000324767"/>
    </source>
</evidence>
<organism evidence="1 2">
    <name type="scientific">Lasallia pustulata</name>
    <dbReference type="NCBI Taxonomy" id="136370"/>
    <lineage>
        <taxon>Eukaryota</taxon>
        <taxon>Fungi</taxon>
        <taxon>Dikarya</taxon>
        <taxon>Ascomycota</taxon>
        <taxon>Pezizomycotina</taxon>
        <taxon>Lecanoromycetes</taxon>
        <taxon>OSLEUM clade</taxon>
        <taxon>Umbilicariomycetidae</taxon>
        <taxon>Umbilicariales</taxon>
        <taxon>Umbilicariaceae</taxon>
        <taxon>Lasallia</taxon>
    </lineage>
</organism>
<dbReference type="Proteomes" id="UP000324767">
    <property type="component" value="Unassembled WGS sequence"/>
</dbReference>